<dbReference type="CDD" id="cd17546">
    <property type="entry name" value="REC_hyHK_CKI1_RcsC-like"/>
    <property type="match status" value="1"/>
</dbReference>
<dbReference type="PANTHER" id="PTHR45339">
    <property type="entry name" value="HYBRID SIGNAL TRANSDUCTION HISTIDINE KINASE J"/>
    <property type="match status" value="1"/>
</dbReference>
<dbReference type="PRINTS" id="PR00344">
    <property type="entry name" value="BCTRLSENSOR"/>
</dbReference>
<dbReference type="PROSITE" id="PS50113">
    <property type="entry name" value="PAC"/>
    <property type="match status" value="1"/>
</dbReference>
<dbReference type="InterPro" id="IPR013655">
    <property type="entry name" value="PAS_fold_3"/>
</dbReference>
<dbReference type="EMBL" id="CP026538">
    <property type="protein sequence ID" value="QAZ69391.1"/>
    <property type="molecule type" value="Genomic_DNA"/>
</dbReference>
<evidence type="ECO:0000256" key="5">
    <source>
        <dbReference type="ARBA" id="ARBA00022679"/>
    </source>
</evidence>
<dbReference type="InterPro" id="IPR005467">
    <property type="entry name" value="His_kinase_dom"/>
</dbReference>
<dbReference type="Pfam" id="PF02518">
    <property type="entry name" value="HATPase_c"/>
    <property type="match status" value="1"/>
</dbReference>
<dbReference type="InterPro" id="IPR000700">
    <property type="entry name" value="PAS-assoc_C"/>
</dbReference>
<dbReference type="CDD" id="cd16922">
    <property type="entry name" value="HATPase_EvgS-ArcB-TorS-like"/>
    <property type="match status" value="1"/>
</dbReference>
<evidence type="ECO:0000259" key="14">
    <source>
        <dbReference type="PROSITE" id="PS50885"/>
    </source>
</evidence>
<reference evidence="15 16" key="1">
    <citation type="submission" date="2018-02" db="EMBL/GenBank/DDBJ databases">
        <title>Genome sequence of Desulfovibrio carbinolicus DSM 3852.</title>
        <authorList>
            <person name="Wilbanks E."/>
            <person name="Skennerton C.T."/>
            <person name="Orphan V.J."/>
        </authorList>
    </citation>
    <scope>NUCLEOTIDE SEQUENCE [LARGE SCALE GENOMIC DNA]</scope>
    <source>
        <strain evidence="15 16">DSM 3852</strain>
    </source>
</reference>
<keyword evidence="4 8" id="KW-0597">Phosphoprotein</keyword>
<dbReference type="InterPro" id="IPR000014">
    <property type="entry name" value="PAS"/>
</dbReference>
<feature type="modified residue" description="4-aspartylphosphate" evidence="8">
    <location>
        <position position="779"/>
    </location>
</feature>
<dbReference type="InterPro" id="IPR029016">
    <property type="entry name" value="GAF-like_dom_sf"/>
</dbReference>
<keyword evidence="9" id="KW-0472">Membrane</keyword>
<evidence type="ECO:0000259" key="11">
    <source>
        <dbReference type="PROSITE" id="PS50110"/>
    </source>
</evidence>
<evidence type="ECO:0000259" key="13">
    <source>
        <dbReference type="PROSITE" id="PS50113"/>
    </source>
</evidence>
<dbReference type="SUPFAM" id="SSF55785">
    <property type="entry name" value="PYP-like sensor domain (PAS domain)"/>
    <property type="match status" value="1"/>
</dbReference>
<evidence type="ECO:0000259" key="12">
    <source>
        <dbReference type="PROSITE" id="PS50112"/>
    </source>
</evidence>
<dbReference type="Gene3D" id="3.30.565.10">
    <property type="entry name" value="Histidine kinase-like ATPase, C-terminal domain"/>
    <property type="match status" value="1"/>
</dbReference>
<dbReference type="Gene3D" id="3.30.450.20">
    <property type="entry name" value="PAS domain"/>
    <property type="match status" value="1"/>
</dbReference>
<dbReference type="SUPFAM" id="SSF47384">
    <property type="entry name" value="Homodimeric domain of signal transducing histidine kinase"/>
    <property type="match status" value="1"/>
</dbReference>
<dbReference type="InterPro" id="IPR036097">
    <property type="entry name" value="HisK_dim/P_sf"/>
</dbReference>
<dbReference type="CDD" id="cd00082">
    <property type="entry name" value="HisKA"/>
    <property type="match status" value="1"/>
</dbReference>
<evidence type="ECO:0000256" key="2">
    <source>
        <dbReference type="ARBA" id="ARBA00004370"/>
    </source>
</evidence>
<evidence type="ECO:0000313" key="16">
    <source>
        <dbReference type="Proteomes" id="UP000293296"/>
    </source>
</evidence>
<dbReference type="Pfam" id="PF00512">
    <property type="entry name" value="HisKA"/>
    <property type="match status" value="1"/>
</dbReference>
<dbReference type="EC" id="2.7.13.3" evidence="3"/>
<dbReference type="NCBIfam" id="TIGR00229">
    <property type="entry name" value="sensory_box"/>
    <property type="match status" value="1"/>
</dbReference>
<dbReference type="InterPro" id="IPR003660">
    <property type="entry name" value="HAMP_dom"/>
</dbReference>
<dbReference type="Gene3D" id="6.10.340.10">
    <property type="match status" value="1"/>
</dbReference>
<evidence type="ECO:0000256" key="1">
    <source>
        <dbReference type="ARBA" id="ARBA00000085"/>
    </source>
</evidence>
<evidence type="ECO:0000259" key="10">
    <source>
        <dbReference type="PROSITE" id="PS50109"/>
    </source>
</evidence>
<dbReference type="GO" id="GO:0000155">
    <property type="term" value="F:phosphorelay sensor kinase activity"/>
    <property type="evidence" value="ECO:0007669"/>
    <property type="project" value="InterPro"/>
</dbReference>
<dbReference type="Proteomes" id="UP000293296">
    <property type="component" value="Chromosome"/>
</dbReference>
<keyword evidence="6 15" id="KW-0418">Kinase</keyword>
<dbReference type="FunFam" id="3.30.565.10:FF:000010">
    <property type="entry name" value="Sensor histidine kinase RcsC"/>
    <property type="match status" value="1"/>
</dbReference>
<comment type="catalytic activity">
    <reaction evidence="1">
        <text>ATP + protein L-histidine = ADP + protein N-phospho-L-histidine.</text>
        <dbReference type="EC" id="2.7.13.3"/>
    </reaction>
</comment>
<dbReference type="Gene3D" id="3.40.50.2300">
    <property type="match status" value="1"/>
</dbReference>
<dbReference type="AlphaFoldDB" id="A0A4P6HPZ5"/>
<evidence type="ECO:0000256" key="3">
    <source>
        <dbReference type="ARBA" id="ARBA00012438"/>
    </source>
</evidence>
<dbReference type="PROSITE" id="PS50110">
    <property type="entry name" value="RESPONSE_REGULATORY"/>
    <property type="match status" value="1"/>
</dbReference>
<dbReference type="PROSITE" id="PS50109">
    <property type="entry name" value="HIS_KIN"/>
    <property type="match status" value="1"/>
</dbReference>
<dbReference type="PANTHER" id="PTHR45339:SF1">
    <property type="entry name" value="HYBRID SIGNAL TRANSDUCTION HISTIDINE KINASE J"/>
    <property type="match status" value="1"/>
</dbReference>
<dbReference type="SUPFAM" id="SSF55874">
    <property type="entry name" value="ATPase domain of HSP90 chaperone/DNA topoisomerase II/histidine kinase"/>
    <property type="match status" value="1"/>
</dbReference>
<feature type="domain" description="Histidine kinase" evidence="10">
    <location>
        <begin position="483"/>
        <end position="705"/>
    </location>
</feature>
<feature type="domain" description="PAC" evidence="13">
    <location>
        <begin position="258"/>
        <end position="310"/>
    </location>
</feature>
<comment type="subcellular location">
    <subcellularLocation>
        <location evidence="2">Membrane</location>
    </subcellularLocation>
</comment>
<evidence type="ECO:0000256" key="7">
    <source>
        <dbReference type="ARBA" id="ARBA00023012"/>
    </source>
</evidence>
<feature type="domain" description="PAS" evidence="12">
    <location>
        <begin position="180"/>
        <end position="253"/>
    </location>
</feature>
<dbReference type="InterPro" id="IPR011006">
    <property type="entry name" value="CheY-like_superfamily"/>
</dbReference>
<dbReference type="InterPro" id="IPR003661">
    <property type="entry name" value="HisK_dim/P_dom"/>
</dbReference>
<dbReference type="SMART" id="SM00091">
    <property type="entry name" value="PAS"/>
    <property type="match status" value="1"/>
</dbReference>
<dbReference type="InterPro" id="IPR003594">
    <property type="entry name" value="HATPase_dom"/>
</dbReference>
<evidence type="ECO:0000256" key="8">
    <source>
        <dbReference type="PROSITE-ProRule" id="PRU00169"/>
    </source>
</evidence>
<dbReference type="KEGG" id="dcb:C3Y92_00290"/>
<keyword evidence="7" id="KW-0902">Two-component regulatory system</keyword>
<proteinExistence type="predicted"/>
<dbReference type="PROSITE" id="PS50885">
    <property type="entry name" value="HAMP"/>
    <property type="match status" value="1"/>
</dbReference>
<keyword evidence="9" id="KW-1133">Transmembrane helix</keyword>
<dbReference type="Gene3D" id="1.10.287.130">
    <property type="match status" value="1"/>
</dbReference>
<sequence>MADEDGIRLYNRHFPNPKSDIYPVGEAIRANVWQDIVARAPGVPFTNIGADGRRRIYAVQKLSRVDGEAPYFYVGVSILEEEIVSEPKRELRKNLLLLAAAGLMSLLVAYYAGTVGIVRRIEVLGKVANAYASGLYSERTGNVGGNDEISQLAKDINQIGTKAEIHFTEIKQAEDALRKSEEHLRIVSDNANDWEYWRGPDGKLKWVSPSCKDITGYSPEEFMGDNPLDDRQIVHPDDLKLWEEHLDLVLDNFEHHHLELDFRILKRSGEVVWISHSCKPVFSNDGVFLGRRVCNRDITERKAIEQSLTFLATYGNARSGKDFFEDLAEYLAENLKMDFVCIDRLEGDGLNARTLAVYFDGHFEDNITYALKDTPCGDVVEKQACCFPRDVRSLFPDDPVLQDMAAESYVGITLWDSAGQPNGLIAAIGRHPLKDTRLAESILKLAGVRAGRELERLQAEEALQLAKNAAETASHAKSEFLANMSHEIRTPLNGVLGMLQLLESTGPNDEQKEYLLGAIRSTKRLTRLLSDILDISRIEAGRMEIVETEFNIKKTRDSIRDLFEMEAREKGLCLEFGRDEDLPLVLIGDEVRLRQILFNLVGNAIKFTDKGAVRIDASLLSKPGDSFVRVLITVSDTGIGISEESLKSIFEPFVQAEGSYTRRFQGAGLGLSIVRRLVKLLGGNMSIDSSLGEGTIVYLSLPFKVPQVGEQKTVEHAVNNHHSPEHSPSRILLAEDDSLSSLTCKRMLEKSGYAVTVAKDGEEALKRLNAEDFNLILMDVQMPVMDGVEATKAIRGASNLGAKSSIPIVAMTAYAMSGDRDKFLEAGMDEYISKPVDRLALIEVIERVLGMKKKVQ</sequence>
<protein>
    <recommendedName>
        <fullName evidence="3">histidine kinase</fullName>
        <ecNumber evidence="3">2.7.13.3</ecNumber>
    </recommendedName>
</protein>
<dbReference type="Pfam" id="PF00072">
    <property type="entry name" value="Response_reg"/>
    <property type="match status" value="1"/>
</dbReference>
<feature type="transmembrane region" description="Helical" evidence="9">
    <location>
        <begin position="95"/>
        <end position="113"/>
    </location>
</feature>
<keyword evidence="5" id="KW-0808">Transferase</keyword>
<dbReference type="SUPFAM" id="SSF52172">
    <property type="entry name" value="CheY-like"/>
    <property type="match status" value="1"/>
</dbReference>
<name>A0A4P6HPZ5_9BACT</name>
<dbReference type="OrthoDB" id="5383323at2"/>
<evidence type="ECO:0000256" key="6">
    <source>
        <dbReference type="ARBA" id="ARBA00022777"/>
    </source>
</evidence>
<dbReference type="CDD" id="cd06225">
    <property type="entry name" value="HAMP"/>
    <property type="match status" value="1"/>
</dbReference>
<dbReference type="GO" id="GO:0016020">
    <property type="term" value="C:membrane"/>
    <property type="evidence" value="ECO:0007669"/>
    <property type="project" value="UniProtKB-SubCell"/>
</dbReference>
<dbReference type="InterPro" id="IPR004358">
    <property type="entry name" value="Sig_transdc_His_kin-like_C"/>
</dbReference>
<dbReference type="InterPro" id="IPR035965">
    <property type="entry name" value="PAS-like_dom_sf"/>
</dbReference>
<dbReference type="PROSITE" id="PS50112">
    <property type="entry name" value="PAS"/>
    <property type="match status" value="1"/>
</dbReference>
<keyword evidence="16" id="KW-1185">Reference proteome</keyword>
<keyword evidence="9" id="KW-0812">Transmembrane</keyword>
<dbReference type="SMART" id="SM00388">
    <property type="entry name" value="HisKA"/>
    <property type="match status" value="1"/>
</dbReference>
<dbReference type="Gene3D" id="3.30.450.40">
    <property type="match status" value="1"/>
</dbReference>
<gene>
    <name evidence="15" type="ORF">C3Y92_00290</name>
</gene>
<dbReference type="CDD" id="cd00130">
    <property type="entry name" value="PAS"/>
    <property type="match status" value="1"/>
</dbReference>
<organism evidence="15 16">
    <name type="scientific">Solidesulfovibrio carbinolicus</name>
    <dbReference type="NCBI Taxonomy" id="296842"/>
    <lineage>
        <taxon>Bacteria</taxon>
        <taxon>Pseudomonadati</taxon>
        <taxon>Thermodesulfobacteriota</taxon>
        <taxon>Desulfovibrionia</taxon>
        <taxon>Desulfovibrionales</taxon>
        <taxon>Desulfovibrionaceae</taxon>
        <taxon>Solidesulfovibrio</taxon>
    </lineage>
</organism>
<dbReference type="InterPro" id="IPR001789">
    <property type="entry name" value="Sig_transdc_resp-reg_receiver"/>
</dbReference>
<feature type="domain" description="HAMP" evidence="14">
    <location>
        <begin position="115"/>
        <end position="168"/>
    </location>
</feature>
<dbReference type="SMART" id="SM00387">
    <property type="entry name" value="HATPase_c"/>
    <property type="match status" value="1"/>
</dbReference>
<dbReference type="Pfam" id="PF08447">
    <property type="entry name" value="PAS_3"/>
    <property type="match status" value="1"/>
</dbReference>
<evidence type="ECO:0000256" key="9">
    <source>
        <dbReference type="SAM" id="Phobius"/>
    </source>
</evidence>
<evidence type="ECO:0000256" key="4">
    <source>
        <dbReference type="ARBA" id="ARBA00022553"/>
    </source>
</evidence>
<feature type="domain" description="Response regulatory" evidence="11">
    <location>
        <begin position="730"/>
        <end position="849"/>
    </location>
</feature>
<dbReference type="SMART" id="SM00448">
    <property type="entry name" value="REC"/>
    <property type="match status" value="1"/>
</dbReference>
<dbReference type="InterPro" id="IPR036890">
    <property type="entry name" value="HATPase_C_sf"/>
</dbReference>
<accession>A0A4P6HPZ5</accession>
<evidence type="ECO:0000313" key="15">
    <source>
        <dbReference type="EMBL" id="QAZ69391.1"/>
    </source>
</evidence>
<dbReference type="SUPFAM" id="SSF55781">
    <property type="entry name" value="GAF domain-like"/>
    <property type="match status" value="1"/>
</dbReference>